<reference evidence="1 2" key="1">
    <citation type="submission" date="2021-06" db="EMBL/GenBank/DDBJ databases">
        <authorList>
            <person name="Palmer J.M."/>
        </authorList>
    </citation>
    <scope>NUCLEOTIDE SEQUENCE [LARGE SCALE GENOMIC DNA]</scope>
    <source>
        <strain evidence="1 2">AS_MEX2019</strain>
        <tissue evidence="1">Muscle</tissue>
    </source>
</reference>
<organism evidence="1 2">
    <name type="scientific">Ameca splendens</name>
    <dbReference type="NCBI Taxonomy" id="208324"/>
    <lineage>
        <taxon>Eukaryota</taxon>
        <taxon>Metazoa</taxon>
        <taxon>Chordata</taxon>
        <taxon>Craniata</taxon>
        <taxon>Vertebrata</taxon>
        <taxon>Euteleostomi</taxon>
        <taxon>Actinopterygii</taxon>
        <taxon>Neopterygii</taxon>
        <taxon>Teleostei</taxon>
        <taxon>Neoteleostei</taxon>
        <taxon>Acanthomorphata</taxon>
        <taxon>Ovalentaria</taxon>
        <taxon>Atherinomorphae</taxon>
        <taxon>Cyprinodontiformes</taxon>
        <taxon>Goodeidae</taxon>
        <taxon>Ameca</taxon>
    </lineage>
</organism>
<proteinExistence type="predicted"/>
<sequence>MVAQLVAPLPCSKKVQGLTPGRGSICLEFASSPCAHVGSPLGTLASYHKSMTVRSIGSAKLPLCMNRCVHSCLSCVSLCCPAMDWRPVQGVPYLSPIDCWR</sequence>
<evidence type="ECO:0000313" key="2">
    <source>
        <dbReference type="Proteomes" id="UP001469553"/>
    </source>
</evidence>
<protein>
    <submittedName>
        <fullName evidence="1">Uncharacterized protein</fullName>
    </submittedName>
</protein>
<dbReference type="Proteomes" id="UP001469553">
    <property type="component" value="Unassembled WGS sequence"/>
</dbReference>
<name>A0ABV0XDI3_9TELE</name>
<comment type="caution">
    <text evidence="1">The sequence shown here is derived from an EMBL/GenBank/DDBJ whole genome shotgun (WGS) entry which is preliminary data.</text>
</comment>
<evidence type="ECO:0000313" key="1">
    <source>
        <dbReference type="EMBL" id="MEQ2279483.1"/>
    </source>
</evidence>
<accession>A0ABV0XDI3</accession>
<keyword evidence="2" id="KW-1185">Reference proteome</keyword>
<gene>
    <name evidence="1" type="ORF">AMECASPLE_009967</name>
</gene>
<dbReference type="EMBL" id="JAHRIP010000569">
    <property type="protein sequence ID" value="MEQ2279483.1"/>
    <property type="molecule type" value="Genomic_DNA"/>
</dbReference>